<organism evidence="2 3">
    <name type="scientific">Effrenium voratum</name>
    <dbReference type="NCBI Taxonomy" id="2562239"/>
    <lineage>
        <taxon>Eukaryota</taxon>
        <taxon>Sar</taxon>
        <taxon>Alveolata</taxon>
        <taxon>Dinophyceae</taxon>
        <taxon>Suessiales</taxon>
        <taxon>Symbiodiniaceae</taxon>
        <taxon>Effrenium</taxon>
    </lineage>
</organism>
<evidence type="ECO:0000313" key="2">
    <source>
        <dbReference type="EMBL" id="CAJ1408348.1"/>
    </source>
</evidence>
<feature type="signal peptide" evidence="1">
    <location>
        <begin position="1"/>
        <end position="18"/>
    </location>
</feature>
<protein>
    <submittedName>
        <fullName evidence="2">Uncharacterized protein</fullName>
    </submittedName>
</protein>
<dbReference type="AlphaFoldDB" id="A0AA36JLB6"/>
<gene>
    <name evidence="2" type="ORF">EVOR1521_LOCUS29785</name>
</gene>
<comment type="caution">
    <text evidence="2">The sequence shown here is derived from an EMBL/GenBank/DDBJ whole genome shotgun (WGS) entry which is preliminary data.</text>
</comment>
<keyword evidence="3" id="KW-1185">Reference proteome</keyword>
<name>A0AA36JLB6_9DINO</name>
<evidence type="ECO:0000256" key="1">
    <source>
        <dbReference type="SAM" id="SignalP"/>
    </source>
</evidence>
<dbReference type="EMBL" id="CAUJNA010003715">
    <property type="protein sequence ID" value="CAJ1408348.1"/>
    <property type="molecule type" value="Genomic_DNA"/>
</dbReference>
<dbReference type="Proteomes" id="UP001178507">
    <property type="component" value="Unassembled WGS sequence"/>
</dbReference>
<keyword evidence="1" id="KW-0732">Signal</keyword>
<evidence type="ECO:0000313" key="3">
    <source>
        <dbReference type="Proteomes" id="UP001178507"/>
    </source>
</evidence>
<feature type="chain" id="PRO_5041412556" evidence="1">
    <location>
        <begin position="19"/>
        <end position="369"/>
    </location>
</feature>
<accession>A0AA36JLB6</accession>
<sequence length="369" mass="40802">MRWILSASLLWTCASVRSVQVRTLEAREEEPCGRRSHEEIAQGFSKVLKMLRAGYLKKQKKARALQEAANGTDTTEHLLTEQQEAEEEATAQQALSQQAERYAAEVQAVICDATLQILEMQAKIDDKLWWLRSALYGKTALQLPFTMKGDSSTNQWVDVLLRGSTTQRKAAKALRYIHLSQIHVLRVRKLVQTVLLAEARSKGVDIVTDDLFEVLSPAYGFFHEALKAKLEGGLCHVLDNSEDFSGQYQEFISQAWPEPGSGAPVGKIMQAADFLPSVLDTAGNLTAWEVVAGKPPPAKCIKDAESRSCRNVEQASCLYCLGSMETNGAYWSQMGMMVATVTNALADVTKMGKATQDQECITYFGKLTA</sequence>
<proteinExistence type="predicted"/>
<reference evidence="2" key="1">
    <citation type="submission" date="2023-08" db="EMBL/GenBank/DDBJ databases">
        <authorList>
            <person name="Chen Y."/>
            <person name="Shah S."/>
            <person name="Dougan E. K."/>
            <person name="Thang M."/>
            <person name="Chan C."/>
        </authorList>
    </citation>
    <scope>NUCLEOTIDE SEQUENCE</scope>
</reference>